<feature type="transmembrane region" description="Helical" evidence="1">
    <location>
        <begin position="229"/>
        <end position="250"/>
    </location>
</feature>
<feature type="transmembrane region" description="Helical" evidence="1">
    <location>
        <begin position="67"/>
        <end position="93"/>
    </location>
</feature>
<evidence type="ECO:0000313" key="2">
    <source>
        <dbReference type="EMBL" id="MBB6455914.1"/>
    </source>
</evidence>
<organism evidence="2 3">
    <name type="scientific">Acetobacter lovaniensis</name>
    <dbReference type="NCBI Taxonomy" id="104100"/>
    <lineage>
        <taxon>Bacteria</taxon>
        <taxon>Pseudomonadati</taxon>
        <taxon>Pseudomonadota</taxon>
        <taxon>Alphaproteobacteria</taxon>
        <taxon>Acetobacterales</taxon>
        <taxon>Acetobacteraceae</taxon>
        <taxon>Acetobacter</taxon>
    </lineage>
</organism>
<comment type="caution">
    <text evidence="2">The sequence shown here is derived from an EMBL/GenBank/DDBJ whole genome shotgun (WGS) entry which is preliminary data.</text>
</comment>
<keyword evidence="3" id="KW-1185">Reference proteome</keyword>
<proteinExistence type="predicted"/>
<feature type="transmembrane region" description="Helical" evidence="1">
    <location>
        <begin position="383"/>
        <end position="406"/>
    </location>
</feature>
<dbReference type="AlphaFoldDB" id="A0A841QCC7"/>
<dbReference type="EMBL" id="JACHIE010000001">
    <property type="protein sequence ID" value="MBB6455914.1"/>
    <property type="molecule type" value="Genomic_DNA"/>
</dbReference>
<feature type="transmembrane region" description="Helical" evidence="1">
    <location>
        <begin position="151"/>
        <end position="169"/>
    </location>
</feature>
<feature type="transmembrane region" description="Helical" evidence="1">
    <location>
        <begin position="338"/>
        <end position="362"/>
    </location>
</feature>
<evidence type="ECO:0000256" key="1">
    <source>
        <dbReference type="SAM" id="Phobius"/>
    </source>
</evidence>
<keyword evidence="1" id="KW-1133">Transmembrane helix</keyword>
<protein>
    <recommendedName>
        <fullName evidence="4">NADH:quinone oxidoreductase/Mrp antiporter membrane subunit domain-containing protein</fullName>
    </recommendedName>
</protein>
<name>A0A841QCC7_9PROT</name>
<feature type="transmembrane region" description="Helical" evidence="1">
    <location>
        <begin position="301"/>
        <end position="326"/>
    </location>
</feature>
<sequence>MGLGSILLTCVLCGLLLVLVALGVVAALPDNVLRGMAFWRAEILVALWGLAGVTALTGAAFRVEGEFGWFPVFGADGPSLPMLAILACVGGLVGRGRAGVACVLACLGVLALSPLVFGLFTGTALVLLAGHGKRGLCLPFAVLPACIPADSSLSVPLLGVMVLLVGWAIAVQRGPLGVLPACIGLFLLGRLLAEVGELPLLSQGVLLACGGVVACAGLAQAMRDRQAMALVAGLAACWYGMLVLALVLALSSPLGGADTFRTTVVLGMGAPVVALLGMLWVAQRNDTGEGGVLQTRLARCLLGVVLAQCSVLPPCGGFAVLWAALAGGSYSVEATQPVMALLAVMLVVFFVALGVMLSAALVRAGLLLLSAPQEEADAPAAMVLPLWVCAVLSSVLAFVPGTWLFVADHLVVGPPLLPVTWQDMTTVHFAGHAARLTPLLVLLGVALVLLATGLLVRVFGFMPFAPALRQVAAWRQGAPVYEIPPDRNGAAPVAEGCSGGGLLPLWPAWRGFFTTPAAVTALRVPGARGILPRRGKVFWRYARRCLFVAISWCEAQGMVLILLLMGAGLLAGLFVGK</sequence>
<evidence type="ECO:0000313" key="3">
    <source>
        <dbReference type="Proteomes" id="UP000578000"/>
    </source>
</evidence>
<feature type="transmembrane region" description="Helical" evidence="1">
    <location>
        <begin position="176"/>
        <end position="193"/>
    </location>
</feature>
<keyword evidence="1" id="KW-0472">Membrane</keyword>
<evidence type="ECO:0008006" key="4">
    <source>
        <dbReference type="Google" id="ProtNLM"/>
    </source>
</evidence>
<feature type="transmembrane region" description="Helical" evidence="1">
    <location>
        <begin position="546"/>
        <end position="575"/>
    </location>
</feature>
<reference evidence="2 3" key="1">
    <citation type="submission" date="2020-08" db="EMBL/GenBank/DDBJ databases">
        <title>Genomic Encyclopedia of Type Strains, Phase IV (KMG-IV): sequencing the most valuable type-strain genomes for metagenomic binning, comparative biology and taxonomic classification.</title>
        <authorList>
            <person name="Goeker M."/>
        </authorList>
    </citation>
    <scope>NUCLEOTIDE SEQUENCE [LARGE SCALE GENOMIC DNA]</scope>
    <source>
        <strain evidence="2 3">DSM 4491</strain>
    </source>
</reference>
<feature type="transmembrane region" description="Helical" evidence="1">
    <location>
        <begin position="6"/>
        <end position="29"/>
    </location>
</feature>
<keyword evidence="1" id="KW-0812">Transmembrane</keyword>
<accession>A0A841QCC7</accession>
<feature type="transmembrane region" description="Helical" evidence="1">
    <location>
        <begin position="41"/>
        <end position="61"/>
    </location>
</feature>
<feature type="transmembrane region" description="Helical" evidence="1">
    <location>
        <begin position="439"/>
        <end position="460"/>
    </location>
</feature>
<gene>
    <name evidence="2" type="ORF">HNR55_000475</name>
</gene>
<feature type="transmembrane region" description="Helical" evidence="1">
    <location>
        <begin position="205"/>
        <end position="222"/>
    </location>
</feature>
<feature type="transmembrane region" description="Helical" evidence="1">
    <location>
        <begin position="100"/>
        <end position="131"/>
    </location>
</feature>
<feature type="transmembrane region" description="Helical" evidence="1">
    <location>
        <begin position="262"/>
        <end position="281"/>
    </location>
</feature>
<dbReference type="RefSeq" id="WP_242005382.1">
    <property type="nucleotide sequence ID" value="NZ_BAABDB010000006.1"/>
</dbReference>
<dbReference type="Proteomes" id="UP000578000">
    <property type="component" value="Unassembled WGS sequence"/>
</dbReference>